<comment type="caution">
    <text evidence="2">The sequence shown here is derived from an EMBL/GenBank/DDBJ whole genome shotgun (WGS) entry which is preliminary data.</text>
</comment>
<organism evidence="2 3">
    <name type="scientific">Marasmius crinis-equi</name>
    <dbReference type="NCBI Taxonomy" id="585013"/>
    <lineage>
        <taxon>Eukaryota</taxon>
        <taxon>Fungi</taxon>
        <taxon>Dikarya</taxon>
        <taxon>Basidiomycota</taxon>
        <taxon>Agaricomycotina</taxon>
        <taxon>Agaricomycetes</taxon>
        <taxon>Agaricomycetidae</taxon>
        <taxon>Agaricales</taxon>
        <taxon>Marasmiineae</taxon>
        <taxon>Marasmiaceae</taxon>
        <taxon>Marasmius</taxon>
    </lineage>
</organism>
<reference evidence="2 3" key="1">
    <citation type="submission" date="2024-02" db="EMBL/GenBank/DDBJ databases">
        <title>A draft genome for the cacao thread blight pathogen Marasmius crinis-equi.</title>
        <authorList>
            <person name="Cohen S.P."/>
            <person name="Baruah I.K."/>
            <person name="Amoako-Attah I."/>
            <person name="Bukari Y."/>
            <person name="Meinhardt L.W."/>
            <person name="Bailey B.A."/>
        </authorList>
    </citation>
    <scope>NUCLEOTIDE SEQUENCE [LARGE SCALE GENOMIC DNA]</scope>
    <source>
        <strain evidence="2 3">GH-76</strain>
    </source>
</reference>
<proteinExistence type="predicted"/>
<dbReference type="Proteomes" id="UP001465976">
    <property type="component" value="Unassembled WGS sequence"/>
</dbReference>
<evidence type="ECO:0000313" key="3">
    <source>
        <dbReference type="Proteomes" id="UP001465976"/>
    </source>
</evidence>
<feature type="region of interest" description="Disordered" evidence="1">
    <location>
        <begin position="1"/>
        <end position="26"/>
    </location>
</feature>
<keyword evidence="3" id="KW-1185">Reference proteome</keyword>
<dbReference type="EMBL" id="JBAHYK010000113">
    <property type="protein sequence ID" value="KAL0578208.1"/>
    <property type="molecule type" value="Genomic_DNA"/>
</dbReference>
<evidence type="ECO:0000256" key="1">
    <source>
        <dbReference type="SAM" id="MobiDB-lite"/>
    </source>
</evidence>
<name>A0ABR3FRX6_9AGAR</name>
<evidence type="ECO:0008006" key="4">
    <source>
        <dbReference type="Google" id="ProtNLM"/>
    </source>
</evidence>
<protein>
    <recommendedName>
        <fullName evidence="4">BTB domain-containing protein</fullName>
    </recommendedName>
</protein>
<gene>
    <name evidence="2" type="ORF">V5O48_003783</name>
</gene>
<sequence>MENLVPPEDDAASQTGASPLNPEVASANWPFDDPEADIVIQTIDHVLFRVHRHYLDKVSPLLQIAFSPGENQSGATPNLLLMRSQSLDYILRTALITSGAGTEIALNPSAPRSFQFCAETLELMARLGLQDSVSFHILVEALLGVADTPKMSINAFAVMHKLRSSLSQKQINAAARSLLRWPNNSLISEFDTNSTYCKALTVREYVALLQYHAECSSAIRDHPAFRSLTPFSPRLQYVCLLAQKRVGNTVEVQICTLSAERSREVFNYMRHIAFANNPYECLRPIETPIIQRASQAQNIWACSGCLCVGCPSMLQALSRLYEAEVEEALNGVANLPLM</sequence>
<accession>A0ABR3FRX6</accession>
<evidence type="ECO:0000313" key="2">
    <source>
        <dbReference type="EMBL" id="KAL0578208.1"/>
    </source>
</evidence>